<reference evidence="3 4" key="1">
    <citation type="submission" date="2019-02" db="EMBL/GenBank/DDBJ databases">
        <title>Deep-cultivation of Planctomycetes and their phenomic and genomic characterization uncovers novel biology.</title>
        <authorList>
            <person name="Wiegand S."/>
            <person name="Jogler M."/>
            <person name="Boedeker C."/>
            <person name="Pinto D."/>
            <person name="Vollmers J."/>
            <person name="Rivas-Marin E."/>
            <person name="Kohn T."/>
            <person name="Peeters S.H."/>
            <person name="Heuer A."/>
            <person name="Rast P."/>
            <person name="Oberbeckmann S."/>
            <person name="Bunk B."/>
            <person name="Jeske O."/>
            <person name="Meyerdierks A."/>
            <person name="Storesund J.E."/>
            <person name="Kallscheuer N."/>
            <person name="Luecker S."/>
            <person name="Lage O.M."/>
            <person name="Pohl T."/>
            <person name="Merkel B.J."/>
            <person name="Hornburger P."/>
            <person name="Mueller R.-W."/>
            <person name="Bruemmer F."/>
            <person name="Labrenz M."/>
            <person name="Spormann A.M."/>
            <person name="Op den Camp H."/>
            <person name="Overmann J."/>
            <person name="Amann R."/>
            <person name="Jetten M.S.M."/>
            <person name="Mascher T."/>
            <person name="Medema M.H."/>
            <person name="Devos D.P."/>
            <person name="Kaster A.-K."/>
            <person name="Ovreas L."/>
            <person name="Rohde M."/>
            <person name="Galperin M.Y."/>
            <person name="Jogler C."/>
        </authorList>
    </citation>
    <scope>NUCLEOTIDE SEQUENCE [LARGE SCALE GENOMIC DNA]</scope>
    <source>
        <strain evidence="3 4">Mal4</strain>
    </source>
</reference>
<dbReference type="Proteomes" id="UP000320496">
    <property type="component" value="Chromosome"/>
</dbReference>
<evidence type="ECO:0000313" key="4">
    <source>
        <dbReference type="Proteomes" id="UP000320496"/>
    </source>
</evidence>
<evidence type="ECO:0000313" key="3">
    <source>
        <dbReference type="EMBL" id="QDU35883.1"/>
    </source>
</evidence>
<name>A0A517Z0A7_9PLAN</name>
<gene>
    <name evidence="3" type="ORF">Mal4_01650</name>
</gene>
<feature type="region of interest" description="Disordered" evidence="1">
    <location>
        <begin position="30"/>
        <end position="56"/>
    </location>
</feature>
<feature type="signal peptide" evidence="2">
    <location>
        <begin position="1"/>
        <end position="20"/>
    </location>
</feature>
<evidence type="ECO:0000256" key="2">
    <source>
        <dbReference type="SAM" id="SignalP"/>
    </source>
</evidence>
<dbReference type="AlphaFoldDB" id="A0A517Z0A7"/>
<evidence type="ECO:0000256" key="1">
    <source>
        <dbReference type="SAM" id="MobiDB-lite"/>
    </source>
</evidence>
<accession>A0A517Z0A7</accession>
<dbReference type="KEGG" id="mri:Mal4_01650"/>
<proteinExistence type="predicted"/>
<dbReference type="PROSITE" id="PS51257">
    <property type="entry name" value="PROKAR_LIPOPROTEIN"/>
    <property type="match status" value="1"/>
</dbReference>
<organism evidence="3 4">
    <name type="scientific">Maioricimonas rarisocia</name>
    <dbReference type="NCBI Taxonomy" id="2528026"/>
    <lineage>
        <taxon>Bacteria</taxon>
        <taxon>Pseudomonadati</taxon>
        <taxon>Planctomycetota</taxon>
        <taxon>Planctomycetia</taxon>
        <taxon>Planctomycetales</taxon>
        <taxon>Planctomycetaceae</taxon>
        <taxon>Maioricimonas</taxon>
    </lineage>
</organism>
<protein>
    <submittedName>
        <fullName evidence="3">Uncharacterized protein</fullName>
    </submittedName>
</protein>
<sequence precursor="true">MSLLRTRLIRLAFVAMFAIAPVSLIGCAEEESAATSAPDPGETAGDVNLDEDTATE</sequence>
<feature type="chain" id="PRO_5021962949" evidence="2">
    <location>
        <begin position="21"/>
        <end position="56"/>
    </location>
</feature>
<dbReference type="EMBL" id="CP036275">
    <property type="protein sequence ID" value="QDU35883.1"/>
    <property type="molecule type" value="Genomic_DNA"/>
</dbReference>
<keyword evidence="2" id="KW-0732">Signal</keyword>
<keyword evidence="4" id="KW-1185">Reference proteome</keyword>
<dbReference type="RefSeq" id="WP_197443967.1">
    <property type="nucleotide sequence ID" value="NZ_CP036275.1"/>
</dbReference>